<feature type="transmembrane region" description="Helical" evidence="1">
    <location>
        <begin position="22"/>
        <end position="46"/>
    </location>
</feature>
<accession>Q3XYH7</accession>
<dbReference type="AlphaFoldDB" id="Q3XYH7"/>
<evidence type="ECO:0000256" key="1">
    <source>
        <dbReference type="SAM" id="Phobius"/>
    </source>
</evidence>
<proteinExistence type="predicted"/>
<evidence type="ECO:0000313" key="2">
    <source>
        <dbReference type="EMBL" id="AFK60008.1"/>
    </source>
</evidence>
<dbReference type="SUPFAM" id="SSF103473">
    <property type="entry name" value="MFS general substrate transporter"/>
    <property type="match status" value="1"/>
</dbReference>
<keyword evidence="3" id="KW-1185">Reference proteome</keyword>
<dbReference type="KEGG" id="efu:HMPREF0351_12384"/>
<name>Q3XYH7_ENTFD</name>
<sequence>MFMYFIGGAAGSLLGTTMWQQYGWLGVTVSGLVFQGCAFFFQTVVFKGKRNLENKK</sequence>
<dbReference type="EMBL" id="CP003583">
    <property type="protein sequence ID" value="AFK60008.1"/>
    <property type="molecule type" value="Genomic_DNA"/>
</dbReference>
<dbReference type="HOGENOM" id="CLU_3007097_0_0_9"/>
<protein>
    <submittedName>
        <fullName evidence="2">Major facilitator family transporter</fullName>
    </submittedName>
</protein>
<keyword evidence="1" id="KW-0812">Transmembrane</keyword>
<gene>
    <name evidence="2" type="ORF">HMPREF0351_12384</name>
</gene>
<keyword evidence="1" id="KW-0472">Membrane</keyword>
<dbReference type="InterPro" id="IPR036259">
    <property type="entry name" value="MFS_trans_sf"/>
</dbReference>
<evidence type="ECO:0000313" key="3">
    <source>
        <dbReference type="Proteomes" id="UP000005269"/>
    </source>
</evidence>
<reference evidence="2 3" key="1">
    <citation type="journal article" date="2012" name="BMC Microbiol.">
        <title>Complete genome sequence of Enterococcus faecium strain TX16 and comparative genomic analysis of Enterococcus faecium genomes.</title>
        <authorList>
            <person name="Qin X."/>
            <person name="Galloway-Pena J.R."/>
            <person name="Sillanpaa J."/>
            <person name="Hyeob Roh J."/>
            <person name="Nallapareddy S.R."/>
            <person name="Chowdhury S."/>
            <person name="Bourgogne A."/>
            <person name="Choudhury T."/>
            <person name="Munzy D.M."/>
            <person name="Buhay C.J."/>
            <person name="Ding Y."/>
            <person name="Dugan-Rocha S."/>
            <person name="Liu W."/>
            <person name="Kovar C."/>
            <person name="Sodergren E."/>
            <person name="Highlander S."/>
            <person name="Petrosino J.F."/>
            <person name="Worley K.C."/>
            <person name="Gibbs R.A."/>
            <person name="Weinstock G.M."/>
            <person name="Murray B.E."/>
        </authorList>
    </citation>
    <scope>NUCLEOTIDE SEQUENCE [LARGE SCALE GENOMIC DNA]</scope>
    <source>
        <strain evidence="3">ATCC BAA-472 / TX0016 / DO</strain>
    </source>
</reference>
<dbReference type="Proteomes" id="UP000005269">
    <property type="component" value="Chromosome"/>
</dbReference>
<keyword evidence="1" id="KW-1133">Transmembrane helix</keyword>
<organism evidence="2 3">
    <name type="scientific">Enterococcus faecium (strain ATCC BAA-472 / TX0016 / DO)</name>
    <dbReference type="NCBI Taxonomy" id="333849"/>
    <lineage>
        <taxon>Bacteria</taxon>
        <taxon>Bacillati</taxon>
        <taxon>Bacillota</taxon>
        <taxon>Bacilli</taxon>
        <taxon>Lactobacillales</taxon>
        <taxon>Enterococcaceae</taxon>
        <taxon>Enterococcus</taxon>
    </lineage>
</organism>